<keyword evidence="2 4" id="KW-0808">Transferase</keyword>
<organism evidence="4 5">
    <name type="scientific">Blautia obeum</name>
    <dbReference type="NCBI Taxonomy" id="40520"/>
    <lineage>
        <taxon>Bacteria</taxon>
        <taxon>Bacillati</taxon>
        <taxon>Bacillota</taxon>
        <taxon>Clostridia</taxon>
        <taxon>Lachnospirales</taxon>
        <taxon>Lachnospiraceae</taxon>
        <taxon>Blautia</taxon>
    </lineage>
</organism>
<dbReference type="Proteomes" id="UP000095447">
    <property type="component" value="Unassembled WGS sequence"/>
</dbReference>
<dbReference type="CDD" id="cd00761">
    <property type="entry name" value="Glyco_tranf_GTA_type"/>
    <property type="match status" value="1"/>
</dbReference>
<dbReference type="EMBL" id="CYZA01000004">
    <property type="protein sequence ID" value="CUN70891.1"/>
    <property type="molecule type" value="Genomic_DNA"/>
</dbReference>
<dbReference type="Pfam" id="PF00535">
    <property type="entry name" value="Glycos_transf_2"/>
    <property type="match status" value="1"/>
</dbReference>
<dbReference type="GO" id="GO:0050501">
    <property type="term" value="F:hyaluronan synthase activity"/>
    <property type="evidence" value="ECO:0007669"/>
    <property type="project" value="UniProtKB-EC"/>
</dbReference>
<dbReference type="InterPro" id="IPR001173">
    <property type="entry name" value="Glyco_trans_2-like"/>
</dbReference>
<protein>
    <submittedName>
        <fullName evidence="4">Hyaluronan synthase</fullName>
        <ecNumber evidence="4">2.4.1.212</ecNumber>
    </submittedName>
</protein>
<dbReference type="Gene3D" id="3.90.550.10">
    <property type="entry name" value="Spore Coat Polysaccharide Biosynthesis Protein SpsA, Chain A"/>
    <property type="match status" value="1"/>
</dbReference>
<evidence type="ECO:0000256" key="1">
    <source>
        <dbReference type="ARBA" id="ARBA00022676"/>
    </source>
</evidence>
<evidence type="ECO:0000259" key="3">
    <source>
        <dbReference type="Pfam" id="PF00535"/>
    </source>
</evidence>
<evidence type="ECO:0000313" key="4">
    <source>
        <dbReference type="EMBL" id="CUN70891.1"/>
    </source>
</evidence>
<dbReference type="PANTHER" id="PTHR22916">
    <property type="entry name" value="GLYCOSYLTRANSFERASE"/>
    <property type="match status" value="1"/>
</dbReference>
<sequence>MEEKKHELVSVIVPIYKVEDDLLDCVTSIQNQTHTNLEIILVDDGSPDKCGEMCDVLAKDDDRIIVIHQENGGLSSARNAGMQVMKGDYITFVDSDDVLEKKFVENLLKLLHKYQAEVAVCQNSVFTKTRGVVHLHSQDCIKEKCYDFSDAIKSMLYQKEFDVAAWGKLYRLDTLKGVTFPEGLIHEDIPTTYKALLKCNKVAYTSEELYRYQIRENSIENEKFTPKKMDCIATSQMMLDDIEKNYPEFVAAARSRYFAAQFHILAQINEDIPEKKIIINNIKKIRGKLIKDSSASVRVRGACLLSYFGFDFTVKILNKMNKHKYI</sequence>
<accession>A0A173Z3E4</accession>
<gene>
    <name evidence="4" type="primary">hyaD_3</name>
    <name evidence="4" type="ORF">ERS852395_01112</name>
</gene>
<dbReference type="InterPro" id="IPR029044">
    <property type="entry name" value="Nucleotide-diphossugar_trans"/>
</dbReference>
<feature type="domain" description="Glycosyltransferase 2-like" evidence="3">
    <location>
        <begin position="10"/>
        <end position="174"/>
    </location>
</feature>
<dbReference type="EC" id="2.4.1.212" evidence="4"/>
<keyword evidence="1 4" id="KW-0328">Glycosyltransferase</keyword>
<reference evidence="4 5" key="1">
    <citation type="submission" date="2015-09" db="EMBL/GenBank/DDBJ databases">
        <authorList>
            <consortium name="Pathogen Informatics"/>
        </authorList>
    </citation>
    <scope>NUCLEOTIDE SEQUENCE [LARGE SCALE GENOMIC DNA]</scope>
    <source>
        <strain evidence="4 5">2789STDY5608838</strain>
    </source>
</reference>
<dbReference type="PANTHER" id="PTHR22916:SF51">
    <property type="entry name" value="GLYCOSYLTRANSFERASE EPSH-RELATED"/>
    <property type="match status" value="1"/>
</dbReference>
<dbReference type="AlphaFoldDB" id="A0A173Z3E4"/>
<dbReference type="SUPFAM" id="SSF53448">
    <property type="entry name" value="Nucleotide-diphospho-sugar transferases"/>
    <property type="match status" value="1"/>
</dbReference>
<evidence type="ECO:0000256" key="2">
    <source>
        <dbReference type="ARBA" id="ARBA00022679"/>
    </source>
</evidence>
<evidence type="ECO:0000313" key="5">
    <source>
        <dbReference type="Proteomes" id="UP000095447"/>
    </source>
</evidence>
<name>A0A173Z3E4_9FIRM</name>
<proteinExistence type="predicted"/>
<dbReference type="RefSeq" id="WP_055052970.1">
    <property type="nucleotide sequence ID" value="NZ_CYZA01000004.1"/>
</dbReference>